<protein>
    <submittedName>
        <fullName evidence="1">Uncharacterized protein</fullName>
    </submittedName>
</protein>
<dbReference type="AlphaFoldDB" id="A0AAN8GT16"/>
<gene>
    <name evidence="1" type="ORF">CesoFtcFv8_015604</name>
</gene>
<reference evidence="1 2" key="1">
    <citation type="journal article" date="2023" name="Mol. Biol. Evol.">
        <title>Genomics of Secondarily Temperate Adaptation in the Only Non-Antarctic Icefish.</title>
        <authorList>
            <person name="Rivera-Colon A.G."/>
            <person name="Rayamajhi N."/>
            <person name="Minhas B.F."/>
            <person name="Madrigal G."/>
            <person name="Bilyk K.T."/>
            <person name="Yoon V."/>
            <person name="Hune M."/>
            <person name="Gregory S."/>
            <person name="Cheng C.H.C."/>
            <person name="Catchen J.M."/>
        </authorList>
    </citation>
    <scope>NUCLEOTIDE SEQUENCE [LARGE SCALE GENOMIC DNA]</scope>
    <source>
        <strain evidence="1">JC2023a</strain>
    </source>
</reference>
<keyword evidence="2" id="KW-1185">Reference proteome</keyword>
<sequence length="71" mass="7914">MDLNSPWRSVYTHGKETENVNPDSICLSAIRLVVRFVSNVPDEEFHVTNNDCSSSPSVFIRDTGSADRKDG</sequence>
<evidence type="ECO:0000313" key="1">
    <source>
        <dbReference type="EMBL" id="KAK5889613.1"/>
    </source>
</evidence>
<accession>A0AAN8GT16</accession>
<comment type="caution">
    <text evidence="1">The sequence shown here is derived from an EMBL/GenBank/DDBJ whole genome shotgun (WGS) entry which is preliminary data.</text>
</comment>
<dbReference type="EMBL" id="JAULUE010002057">
    <property type="protein sequence ID" value="KAK5889613.1"/>
    <property type="molecule type" value="Genomic_DNA"/>
</dbReference>
<proteinExistence type="predicted"/>
<organism evidence="1 2">
    <name type="scientific">Champsocephalus esox</name>
    <name type="common">pike icefish</name>
    <dbReference type="NCBI Taxonomy" id="159716"/>
    <lineage>
        <taxon>Eukaryota</taxon>
        <taxon>Metazoa</taxon>
        <taxon>Chordata</taxon>
        <taxon>Craniata</taxon>
        <taxon>Vertebrata</taxon>
        <taxon>Euteleostomi</taxon>
        <taxon>Actinopterygii</taxon>
        <taxon>Neopterygii</taxon>
        <taxon>Teleostei</taxon>
        <taxon>Neoteleostei</taxon>
        <taxon>Acanthomorphata</taxon>
        <taxon>Eupercaria</taxon>
        <taxon>Perciformes</taxon>
        <taxon>Notothenioidei</taxon>
        <taxon>Channichthyidae</taxon>
        <taxon>Champsocephalus</taxon>
    </lineage>
</organism>
<name>A0AAN8GT16_9TELE</name>
<dbReference type="Proteomes" id="UP001335648">
    <property type="component" value="Unassembled WGS sequence"/>
</dbReference>
<evidence type="ECO:0000313" key="2">
    <source>
        <dbReference type="Proteomes" id="UP001335648"/>
    </source>
</evidence>